<dbReference type="Proteomes" id="UP001143347">
    <property type="component" value="Unassembled WGS sequence"/>
</dbReference>
<evidence type="ECO:0000256" key="1">
    <source>
        <dbReference type="ARBA" id="ARBA00022676"/>
    </source>
</evidence>
<evidence type="ECO:0000313" key="4">
    <source>
        <dbReference type="EMBL" id="MCX2965148.1"/>
    </source>
</evidence>
<reference evidence="4" key="1">
    <citation type="submission" date="2022-10" db="EMBL/GenBank/DDBJ databases">
        <title>WGS of marine actinomycetes from Thailand.</title>
        <authorList>
            <person name="Thawai C."/>
        </authorList>
    </citation>
    <scope>NUCLEOTIDE SEQUENCE</scope>
    <source>
        <strain evidence="4">SW21</strain>
    </source>
</reference>
<dbReference type="Gene3D" id="3.90.550.10">
    <property type="entry name" value="Spore Coat Polysaccharide Biosynthesis Protein SpsA, Chain A"/>
    <property type="match status" value="1"/>
</dbReference>
<feature type="domain" description="Glycosyltransferase 2-like" evidence="3">
    <location>
        <begin position="6"/>
        <end position="170"/>
    </location>
</feature>
<protein>
    <submittedName>
        <fullName evidence="4">Glycosyltransferase family 2 protein</fullName>
    </submittedName>
</protein>
<dbReference type="PANTHER" id="PTHR22916">
    <property type="entry name" value="GLYCOSYLTRANSFERASE"/>
    <property type="match status" value="1"/>
</dbReference>
<name>A0A9X3D568_9ACTN</name>
<dbReference type="InterPro" id="IPR029044">
    <property type="entry name" value="Nucleotide-diphossugar_trans"/>
</dbReference>
<dbReference type="AlphaFoldDB" id="A0A9X3D568"/>
<proteinExistence type="predicted"/>
<dbReference type="EMBL" id="JAPKFM010000013">
    <property type="protein sequence ID" value="MCX2965148.1"/>
    <property type="molecule type" value="Genomic_DNA"/>
</dbReference>
<dbReference type="GO" id="GO:0016757">
    <property type="term" value="F:glycosyltransferase activity"/>
    <property type="evidence" value="ECO:0007669"/>
    <property type="project" value="UniProtKB-KW"/>
</dbReference>
<evidence type="ECO:0000259" key="3">
    <source>
        <dbReference type="Pfam" id="PF00535"/>
    </source>
</evidence>
<keyword evidence="1" id="KW-0328">Glycosyltransferase</keyword>
<keyword evidence="2" id="KW-0808">Transferase</keyword>
<accession>A0A9X3D568</accession>
<dbReference type="RefSeq" id="WP_235722038.1">
    <property type="nucleotide sequence ID" value="NZ_JAPKFM010000013.1"/>
</dbReference>
<organism evidence="4 5">
    <name type="scientific">Gordonia aquimaris</name>
    <dbReference type="NCBI Taxonomy" id="2984863"/>
    <lineage>
        <taxon>Bacteria</taxon>
        <taxon>Bacillati</taxon>
        <taxon>Actinomycetota</taxon>
        <taxon>Actinomycetes</taxon>
        <taxon>Mycobacteriales</taxon>
        <taxon>Gordoniaceae</taxon>
        <taxon>Gordonia</taxon>
    </lineage>
</organism>
<sequence>MPTVGVVIPLYRCAPYVRGCLESVLAQTRPIDEIVLVDDRGDDDSVGIATATLDGQGRSYILLTQPHNKGLGAARNTGLAALTTDLVWFLDSDDQVDAEFVETLVDALEAADADFAVTRTRRVDEAGNTLQIDEEHVRAPVVTGTHYARELISGGAKGYACTKMFRREVLGARPWAEGQAYEDIGTSVRIALSSRRVAMVDRPLYHYLYREGSISTTLSPATLDLFTVEDDIRKLLCESSLEHDWRREFTGFRYREVLTSVAHLAMRDQHAQGTRSGLQHTAISQVRTRIALRDIPILWQGRHYREMVFAGLVKYLPGMYSAILRRR</sequence>
<gene>
    <name evidence="4" type="ORF">OSB52_13700</name>
</gene>
<dbReference type="CDD" id="cd00761">
    <property type="entry name" value="Glyco_tranf_GTA_type"/>
    <property type="match status" value="1"/>
</dbReference>
<evidence type="ECO:0000256" key="2">
    <source>
        <dbReference type="ARBA" id="ARBA00022679"/>
    </source>
</evidence>
<dbReference type="PANTHER" id="PTHR22916:SF51">
    <property type="entry name" value="GLYCOSYLTRANSFERASE EPSH-RELATED"/>
    <property type="match status" value="1"/>
</dbReference>
<dbReference type="InterPro" id="IPR001173">
    <property type="entry name" value="Glyco_trans_2-like"/>
</dbReference>
<keyword evidence="5" id="KW-1185">Reference proteome</keyword>
<comment type="caution">
    <text evidence="4">The sequence shown here is derived from an EMBL/GenBank/DDBJ whole genome shotgun (WGS) entry which is preliminary data.</text>
</comment>
<dbReference type="Pfam" id="PF00535">
    <property type="entry name" value="Glycos_transf_2"/>
    <property type="match status" value="1"/>
</dbReference>
<dbReference type="SUPFAM" id="SSF53448">
    <property type="entry name" value="Nucleotide-diphospho-sugar transferases"/>
    <property type="match status" value="1"/>
</dbReference>
<evidence type="ECO:0000313" key="5">
    <source>
        <dbReference type="Proteomes" id="UP001143347"/>
    </source>
</evidence>